<feature type="transmembrane region" description="Helical" evidence="1">
    <location>
        <begin position="235"/>
        <end position="259"/>
    </location>
</feature>
<evidence type="ECO:0000259" key="2">
    <source>
        <dbReference type="Pfam" id="PF13485"/>
    </source>
</evidence>
<dbReference type="InterPro" id="IPR039568">
    <property type="entry name" value="Peptidase_MA-like_dom"/>
</dbReference>
<keyword evidence="1" id="KW-0812">Transmembrane</keyword>
<keyword evidence="1" id="KW-0472">Membrane</keyword>
<protein>
    <recommendedName>
        <fullName evidence="2">Peptidase MA-like domain-containing protein</fullName>
    </recommendedName>
</protein>
<sequence length="291" mass="34250">MQAGDFFVSKNKYFNIYYKKQNLKLVQQLVIDCDGFLARVCNKYGLKKPEKPIDVYINPDYKFKNEAFPFNLQIAGAYFPDKKIIVLKTTKPFDSDFTSDIFIVFKHEVMHAIIDLNRLKIPLWLNEGLAVFNSRGFSLWDGRELLGINKKKFRQYLKPQSFHNPVNAPISYSLACGLVSYMESYGIDTMSKFFKNLQKGYDFKTAFFAAFGIDFNFFLLMFRDDFLSRYTMFNLIISFKGLGGVIFFLSIIIIFIRYFRNKKRIKKMVEDEKNSQIEPYVEQCEESENKE</sequence>
<dbReference type="Pfam" id="PF13485">
    <property type="entry name" value="Peptidase_MA_2"/>
    <property type="match status" value="1"/>
</dbReference>
<evidence type="ECO:0000256" key="1">
    <source>
        <dbReference type="SAM" id="Phobius"/>
    </source>
</evidence>
<name>A0A7R6PVM8_9BACT</name>
<organism evidence="3 4">
    <name type="scientific">Thermotomaculum hydrothermale</name>
    <dbReference type="NCBI Taxonomy" id="981385"/>
    <lineage>
        <taxon>Bacteria</taxon>
        <taxon>Pseudomonadati</taxon>
        <taxon>Acidobacteriota</taxon>
        <taxon>Holophagae</taxon>
        <taxon>Thermotomaculales</taxon>
        <taxon>Thermotomaculaceae</taxon>
        <taxon>Thermotomaculum</taxon>
    </lineage>
</organism>
<dbReference type="EMBL" id="AP017470">
    <property type="protein sequence ID" value="BBB33462.1"/>
    <property type="molecule type" value="Genomic_DNA"/>
</dbReference>
<feature type="transmembrane region" description="Helical" evidence="1">
    <location>
        <begin position="205"/>
        <end position="223"/>
    </location>
</feature>
<proteinExistence type="predicted"/>
<dbReference type="KEGG" id="thyd:TTHT_2021"/>
<keyword evidence="1" id="KW-1133">Transmembrane helix</keyword>
<reference evidence="3 4" key="1">
    <citation type="journal article" date="2012" name="Extremophiles">
        <title>Thermotomaculum hydrothermale gen. nov., sp. nov., a novel heterotrophic thermophile within the phylum Acidobacteria from a deep-sea hydrothermal vent chimney in the Southern Okinawa Trough.</title>
        <authorList>
            <person name="Izumi H."/>
            <person name="Nunoura T."/>
            <person name="Miyazaki M."/>
            <person name="Mino S."/>
            <person name="Toki T."/>
            <person name="Takai K."/>
            <person name="Sako Y."/>
            <person name="Sawabe T."/>
            <person name="Nakagawa S."/>
        </authorList>
    </citation>
    <scope>NUCLEOTIDE SEQUENCE [LARGE SCALE GENOMIC DNA]</scope>
    <source>
        <strain evidence="3 4">AC55</strain>
    </source>
</reference>
<accession>A0A7R6PVM8</accession>
<evidence type="ECO:0000313" key="3">
    <source>
        <dbReference type="EMBL" id="BBB33462.1"/>
    </source>
</evidence>
<feature type="domain" description="Peptidase MA-like" evidence="2">
    <location>
        <begin position="38"/>
        <end position="216"/>
    </location>
</feature>
<evidence type="ECO:0000313" key="4">
    <source>
        <dbReference type="Proteomes" id="UP000595564"/>
    </source>
</evidence>
<dbReference type="AlphaFoldDB" id="A0A7R6PVM8"/>
<gene>
    <name evidence="3" type="ORF">TTHT_2021</name>
</gene>
<keyword evidence="4" id="KW-1185">Reference proteome</keyword>
<dbReference type="Proteomes" id="UP000595564">
    <property type="component" value="Chromosome"/>
</dbReference>